<dbReference type="OrthoDB" id="13610at2"/>
<dbReference type="InterPro" id="IPR037401">
    <property type="entry name" value="SnoaL-like"/>
</dbReference>
<dbReference type="RefSeq" id="WP_109676616.1">
    <property type="nucleotide sequence ID" value="NZ_CP086615.1"/>
</dbReference>
<protein>
    <submittedName>
        <fullName evidence="2">DUF4440 domain-containing protein</fullName>
    </submittedName>
</protein>
<evidence type="ECO:0000313" key="3">
    <source>
        <dbReference type="Proteomes" id="UP000245474"/>
    </source>
</evidence>
<feature type="domain" description="SnoaL-like" evidence="1">
    <location>
        <begin position="12"/>
        <end position="116"/>
    </location>
</feature>
<proteinExistence type="predicted"/>
<accession>A0A2U2N611</accession>
<gene>
    <name evidence="2" type="ORF">DEM34_04275</name>
</gene>
<sequence>MSDEQARTEVLQAVFDAFNRHDADAVVAHMTEDCVFETAAGPEAHGQRIAGREAVRAAFAKVWEGLPDVQWRDTRHFAAGERGVSEWTFVATRPDGYRIEAEGCDLFRFRDGLICEKKAFRKDRPPLAPVAP</sequence>
<reference evidence="2 3" key="1">
    <citation type="submission" date="2018-05" db="EMBL/GenBank/DDBJ databases">
        <title>Spiribacter halobius sp. nov., a moderately halophilic bacterium isolated from marine solar saltern.</title>
        <authorList>
            <person name="Zheng W.-S."/>
            <person name="Lu D.-C."/>
            <person name="Du Z.-J."/>
        </authorList>
    </citation>
    <scope>NUCLEOTIDE SEQUENCE [LARGE SCALE GENOMIC DNA]</scope>
    <source>
        <strain evidence="2 3">E85</strain>
    </source>
</reference>
<dbReference type="Proteomes" id="UP000245474">
    <property type="component" value="Unassembled WGS sequence"/>
</dbReference>
<comment type="caution">
    <text evidence="2">The sequence shown here is derived from an EMBL/GenBank/DDBJ whole genome shotgun (WGS) entry which is preliminary data.</text>
</comment>
<evidence type="ECO:0000259" key="1">
    <source>
        <dbReference type="Pfam" id="PF12680"/>
    </source>
</evidence>
<dbReference type="EMBL" id="QFFI01000005">
    <property type="protein sequence ID" value="PWG64550.1"/>
    <property type="molecule type" value="Genomic_DNA"/>
</dbReference>
<dbReference type="Pfam" id="PF12680">
    <property type="entry name" value="SnoaL_2"/>
    <property type="match status" value="1"/>
</dbReference>
<dbReference type="Gene3D" id="3.10.450.50">
    <property type="match status" value="1"/>
</dbReference>
<name>A0A2U2N611_9GAMM</name>
<organism evidence="2 3">
    <name type="scientific">Sediminicurvatus halobius</name>
    <dbReference type="NCBI Taxonomy" id="2182432"/>
    <lineage>
        <taxon>Bacteria</taxon>
        <taxon>Pseudomonadati</taxon>
        <taxon>Pseudomonadota</taxon>
        <taxon>Gammaproteobacteria</taxon>
        <taxon>Chromatiales</taxon>
        <taxon>Ectothiorhodospiraceae</taxon>
        <taxon>Sediminicurvatus</taxon>
    </lineage>
</organism>
<dbReference type="SUPFAM" id="SSF54427">
    <property type="entry name" value="NTF2-like"/>
    <property type="match status" value="1"/>
</dbReference>
<evidence type="ECO:0000313" key="2">
    <source>
        <dbReference type="EMBL" id="PWG64550.1"/>
    </source>
</evidence>
<dbReference type="InterPro" id="IPR032710">
    <property type="entry name" value="NTF2-like_dom_sf"/>
</dbReference>
<keyword evidence="3" id="KW-1185">Reference proteome</keyword>
<dbReference type="AlphaFoldDB" id="A0A2U2N611"/>